<sequence length="118" mass="13446">MVQLEVCAEFVWRHLGARSRLAQACCIEFYRSILAFTDTDILCPNLLLFVRVCLFLAGAGTAVYSEFEEPNKHSILKALQTLQKSNCAVLHKDLPSNQALKWPIRRKLTCPLQRPTKK</sequence>
<evidence type="ECO:0000313" key="2">
    <source>
        <dbReference type="Proteomes" id="UP001066276"/>
    </source>
</evidence>
<gene>
    <name evidence="1" type="ORF">NDU88_009522</name>
</gene>
<dbReference type="EMBL" id="JANPWB010000011">
    <property type="protein sequence ID" value="KAJ1131183.1"/>
    <property type="molecule type" value="Genomic_DNA"/>
</dbReference>
<name>A0AAV7PSG0_PLEWA</name>
<reference evidence="1" key="1">
    <citation type="journal article" date="2022" name="bioRxiv">
        <title>Sequencing and chromosome-scale assembly of the giantPleurodeles waltlgenome.</title>
        <authorList>
            <person name="Brown T."/>
            <person name="Elewa A."/>
            <person name="Iarovenko S."/>
            <person name="Subramanian E."/>
            <person name="Araus A.J."/>
            <person name="Petzold A."/>
            <person name="Susuki M."/>
            <person name="Suzuki K.-i.T."/>
            <person name="Hayashi T."/>
            <person name="Toyoda A."/>
            <person name="Oliveira C."/>
            <person name="Osipova E."/>
            <person name="Leigh N.D."/>
            <person name="Simon A."/>
            <person name="Yun M.H."/>
        </authorList>
    </citation>
    <scope>NUCLEOTIDE SEQUENCE</scope>
    <source>
        <strain evidence="1">20211129_DDA</strain>
        <tissue evidence="1">Liver</tissue>
    </source>
</reference>
<proteinExistence type="predicted"/>
<evidence type="ECO:0000313" key="1">
    <source>
        <dbReference type="EMBL" id="KAJ1131183.1"/>
    </source>
</evidence>
<organism evidence="1 2">
    <name type="scientific">Pleurodeles waltl</name>
    <name type="common">Iberian ribbed newt</name>
    <dbReference type="NCBI Taxonomy" id="8319"/>
    <lineage>
        <taxon>Eukaryota</taxon>
        <taxon>Metazoa</taxon>
        <taxon>Chordata</taxon>
        <taxon>Craniata</taxon>
        <taxon>Vertebrata</taxon>
        <taxon>Euteleostomi</taxon>
        <taxon>Amphibia</taxon>
        <taxon>Batrachia</taxon>
        <taxon>Caudata</taxon>
        <taxon>Salamandroidea</taxon>
        <taxon>Salamandridae</taxon>
        <taxon>Pleurodelinae</taxon>
        <taxon>Pleurodeles</taxon>
    </lineage>
</organism>
<comment type="caution">
    <text evidence="1">The sequence shown here is derived from an EMBL/GenBank/DDBJ whole genome shotgun (WGS) entry which is preliminary data.</text>
</comment>
<protein>
    <submittedName>
        <fullName evidence="1">Uncharacterized protein</fullName>
    </submittedName>
</protein>
<dbReference type="AlphaFoldDB" id="A0AAV7PSG0"/>
<keyword evidence="2" id="KW-1185">Reference proteome</keyword>
<dbReference type="Proteomes" id="UP001066276">
    <property type="component" value="Chromosome 7"/>
</dbReference>
<accession>A0AAV7PSG0</accession>